<feature type="transmembrane region" description="Helical" evidence="1">
    <location>
        <begin position="319"/>
        <end position="339"/>
    </location>
</feature>
<keyword evidence="1" id="KW-1133">Transmembrane helix</keyword>
<gene>
    <name evidence="2" type="ORF">H9729_07135</name>
</gene>
<comment type="caution">
    <text evidence="2">The sequence shown here is derived from an EMBL/GenBank/DDBJ whole genome shotgun (WGS) entry which is preliminary data.</text>
</comment>
<evidence type="ECO:0000313" key="2">
    <source>
        <dbReference type="EMBL" id="HIY97445.1"/>
    </source>
</evidence>
<evidence type="ECO:0000256" key="1">
    <source>
        <dbReference type="SAM" id="Phobius"/>
    </source>
</evidence>
<dbReference type="AlphaFoldDB" id="A0A9D1ZX60"/>
<feature type="transmembrane region" description="Helical" evidence="1">
    <location>
        <begin position="285"/>
        <end position="307"/>
    </location>
</feature>
<evidence type="ECO:0000313" key="3">
    <source>
        <dbReference type="Proteomes" id="UP000886750"/>
    </source>
</evidence>
<accession>A0A9D1ZX60</accession>
<reference evidence="2" key="1">
    <citation type="journal article" date="2021" name="PeerJ">
        <title>Extensive microbial diversity within the chicken gut microbiome revealed by metagenomics and culture.</title>
        <authorList>
            <person name="Gilroy R."/>
            <person name="Ravi A."/>
            <person name="Getino M."/>
            <person name="Pursley I."/>
            <person name="Horton D.L."/>
            <person name="Alikhan N.F."/>
            <person name="Baker D."/>
            <person name="Gharbi K."/>
            <person name="Hall N."/>
            <person name="Watson M."/>
            <person name="Adriaenssens E.M."/>
            <person name="Foster-Nyarko E."/>
            <person name="Jarju S."/>
            <person name="Secka A."/>
            <person name="Antonio M."/>
            <person name="Oren A."/>
            <person name="Chaudhuri R.R."/>
            <person name="La Ragione R."/>
            <person name="Hildebrand F."/>
            <person name="Pallen M.J."/>
        </authorList>
    </citation>
    <scope>NUCLEOTIDE SEQUENCE</scope>
    <source>
        <strain evidence="2">1345</strain>
    </source>
</reference>
<protein>
    <submittedName>
        <fullName evidence="2">Uncharacterized protein</fullName>
    </submittedName>
</protein>
<sequence length="397" mass="43326">MKTNYATFTNEQLSQEQRRLHRKLIWPNLVVLILSLVAAITLLFGQTLRVSVHIDREFGNMIAQSMAEQGGGSEEETQNIAEQYAYLFKDADVQLTVAVKPLELFAAGFSEGREGLRTLLGSALGGVSDAVDELSTQVLPAMISLTAASAAGVDFSDTDLDSIDTQLLTDTVTKLSNGEYDEAEQSLRDNIDGFLAQFGVSLTDEERESIIDSYNSIVDQATKGKTEDFSFVNIIAASGDSEGEGSEEGGMGDMLAILSDPGAFADQMDEETFQTVQMVCKGVSAAMFLFAGLWAILALFALLHIFLPNKKLGMWYVKLTGLLPCLLFMIAPTVALAIVPGMMEMPFTLPAIAFGGLTFVSAICLLLLWIVSIFWCHPIKKRIKRCKQALKMRRATN</sequence>
<feature type="transmembrane region" description="Helical" evidence="1">
    <location>
        <begin position="351"/>
        <end position="375"/>
    </location>
</feature>
<reference evidence="2" key="2">
    <citation type="submission" date="2021-04" db="EMBL/GenBank/DDBJ databases">
        <authorList>
            <person name="Gilroy R."/>
        </authorList>
    </citation>
    <scope>NUCLEOTIDE SEQUENCE</scope>
    <source>
        <strain evidence="2">1345</strain>
    </source>
</reference>
<dbReference type="EMBL" id="DXCQ01000066">
    <property type="protein sequence ID" value="HIY97445.1"/>
    <property type="molecule type" value="Genomic_DNA"/>
</dbReference>
<dbReference type="Proteomes" id="UP000886750">
    <property type="component" value="Unassembled WGS sequence"/>
</dbReference>
<proteinExistence type="predicted"/>
<organism evidence="2 3">
    <name type="scientific">Candidatus Borkfalkia excrementigallinarum</name>
    <dbReference type="NCBI Taxonomy" id="2838506"/>
    <lineage>
        <taxon>Bacteria</taxon>
        <taxon>Bacillati</taxon>
        <taxon>Bacillota</taxon>
        <taxon>Clostridia</taxon>
        <taxon>Christensenellales</taxon>
        <taxon>Christensenellaceae</taxon>
        <taxon>Candidatus Borkfalkia</taxon>
    </lineage>
</organism>
<keyword evidence="1" id="KW-0812">Transmembrane</keyword>
<name>A0A9D1ZX60_9FIRM</name>
<keyword evidence="1" id="KW-0472">Membrane</keyword>
<feature type="transmembrane region" description="Helical" evidence="1">
    <location>
        <begin position="24"/>
        <end position="44"/>
    </location>
</feature>